<keyword evidence="3" id="KW-1185">Reference proteome</keyword>
<keyword evidence="1" id="KW-0472">Membrane</keyword>
<proteinExistence type="predicted"/>
<dbReference type="STRING" id="490629.SAMN05216266_111118"/>
<reference evidence="3" key="1">
    <citation type="submission" date="2016-10" db="EMBL/GenBank/DDBJ databases">
        <authorList>
            <person name="Varghese N."/>
            <person name="Submissions S."/>
        </authorList>
    </citation>
    <scope>NUCLEOTIDE SEQUENCE [LARGE SCALE GENOMIC DNA]</scope>
    <source>
        <strain evidence="3">CGMCC 4.3568</strain>
    </source>
</reference>
<keyword evidence="1" id="KW-0812">Transmembrane</keyword>
<dbReference type="AlphaFoldDB" id="A0A1I1B4M0"/>
<evidence type="ECO:0000313" key="2">
    <source>
        <dbReference type="EMBL" id="SFB43668.1"/>
    </source>
</evidence>
<evidence type="ECO:0008006" key="4">
    <source>
        <dbReference type="Google" id="ProtNLM"/>
    </source>
</evidence>
<accession>A0A1I1B4M0</accession>
<feature type="transmembrane region" description="Helical" evidence="1">
    <location>
        <begin position="90"/>
        <end position="106"/>
    </location>
</feature>
<organism evidence="2 3">
    <name type="scientific">Amycolatopsis marina</name>
    <dbReference type="NCBI Taxonomy" id="490629"/>
    <lineage>
        <taxon>Bacteria</taxon>
        <taxon>Bacillati</taxon>
        <taxon>Actinomycetota</taxon>
        <taxon>Actinomycetes</taxon>
        <taxon>Pseudonocardiales</taxon>
        <taxon>Pseudonocardiaceae</taxon>
        <taxon>Amycolatopsis</taxon>
    </lineage>
</organism>
<evidence type="ECO:0000256" key="1">
    <source>
        <dbReference type="SAM" id="Phobius"/>
    </source>
</evidence>
<dbReference type="EMBL" id="FOKG01000011">
    <property type="protein sequence ID" value="SFB43668.1"/>
    <property type="molecule type" value="Genomic_DNA"/>
</dbReference>
<feature type="transmembrane region" description="Helical" evidence="1">
    <location>
        <begin position="26"/>
        <end position="45"/>
    </location>
</feature>
<evidence type="ECO:0000313" key="3">
    <source>
        <dbReference type="Proteomes" id="UP000243799"/>
    </source>
</evidence>
<feature type="transmembrane region" description="Helical" evidence="1">
    <location>
        <begin position="57"/>
        <end position="78"/>
    </location>
</feature>
<sequence length="379" mass="40924">MSGWSGGTTVNDADIERTRTQLQRGLRVAILFVGAVIVFGLGLSNMARRWESYDLPLAQAAAFGTLAVVLATEAVLLVRRVPWRPCLRRSAVAVVLAASVLSYATMPDERSFTAMDWAFGAANWVGTIVLLDRPIRVLVAFLLAHELTAGLHLLVFGDVSRAVLLRFATGSVNVIGFPLCVAIVAVALRRIATTAAATRYEIERIRTADAVAAESHRRRQQRFAELSSTTVPLLEGLADGSCTPGDPGVQQRCAVEAARMRRLFAEVDNAADPLLHELRHCADIADRKGVLVEVDTRGQWPVLPVAVRRDLTEAALTALATAASWARITVVGEQNLVSVNVVADCGAVRVAEPAAPGVRVENVSKDDTLWVEAQWQPVR</sequence>
<gene>
    <name evidence="2" type="ORF">SAMN05216266_111118</name>
</gene>
<keyword evidence="1" id="KW-1133">Transmembrane helix</keyword>
<dbReference type="Proteomes" id="UP000243799">
    <property type="component" value="Unassembled WGS sequence"/>
</dbReference>
<feature type="transmembrane region" description="Helical" evidence="1">
    <location>
        <begin position="138"/>
        <end position="157"/>
    </location>
</feature>
<name>A0A1I1B4M0_9PSEU</name>
<feature type="transmembrane region" description="Helical" evidence="1">
    <location>
        <begin position="163"/>
        <end position="188"/>
    </location>
</feature>
<protein>
    <recommendedName>
        <fullName evidence="4">Signal transduction histidine kinase</fullName>
    </recommendedName>
</protein>